<dbReference type="STRING" id="1194083.BN12_150045"/>
<organism evidence="1 2">
    <name type="scientific">Nostocoides japonicum T1-X7</name>
    <dbReference type="NCBI Taxonomy" id="1194083"/>
    <lineage>
        <taxon>Bacteria</taxon>
        <taxon>Bacillati</taxon>
        <taxon>Actinomycetota</taxon>
        <taxon>Actinomycetes</taxon>
        <taxon>Micrococcales</taxon>
        <taxon>Intrasporangiaceae</taxon>
        <taxon>Nostocoides</taxon>
    </lineage>
</organism>
<comment type="caution">
    <text evidence="1">The sequence shown here is derived from an EMBL/GenBank/DDBJ whole genome shotgun (WGS) entry which is preliminary data.</text>
</comment>
<accession>A0A077LTY6</accession>
<protein>
    <submittedName>
        <fullName evidence="1">Uncharacterized protein</fullName>
    </submittedName>
</protein>
<keyword evidence="2" id="KW-1185">Reference proteome</keyword>
<dbReference type="EMBL" id="CAJB01000057">
    <property type="protein sequence ID" value="CCH76871.1"/>
    <property type="molecule type" value="Genomic_DNA"/>
</dbReference>
<name>A0A077LTY6_9MICO</name>
<gene>
    <name evidence="1" type="ORF">BN12_150045</name>
</gene>
<proteinExistence type="predicted"/>
<dbReference type="Proteomes" id="UP000035721">
    <property type="component" value="Unassembled WGS sequence"/>
</dbReference>
<reference evidence="1 2" key="1">
    <citation type="journal article" date="2013" name="ISME J.">
        <title>A metabolic model for members of the genus Tetrasphaera involved in enhanced biological phosphorus removal.</title>
        <authorList>
            <person name="Kristiansen R."/>
            <person name="Nguyen H.T.T."/>
            <person name="Saunders A.M."/>
            <person name="Nielsen J.L."/>
            <person name="Wimmer R."/>
            <person name="Le V.Q."/>
            <person name="McIlroy S.J."/>
            <person name="Petrovski S."/>
            <person name="Seviour R.J."/>
            <person name="Calteau A."/>
            <person name="Nielsen K.L."/>
            <person name="Nielsen P.H."/>
        </authorList>
    </citation>
    <scope>NUCLEOTIDE SEQUENCE [LARGE SCALE GENOMIC DNA]</scope>
    <source>
        <strain evidence="1 2">T1-X7</strain>
    </source>
</reference>
<sequence>MTRPTPAACAISATDASGSARKVLMVDATIAARFLRASARRGSAGRCPEARGAAAIPSLAGLRTTGTPSFLEQECTGYCSR</sequence>
<evidence type="ECO:0000313" key="2">
    <source>
        <dbReference type="Proteomes" id="UP000035721"/>
    </source>
</evidence>
<evidence type="ECO:0000313" key="1">
    <source>
        <dbReference type="EMBL" id="CCH76871.1"/>
    </source>
</evidence>
<dbReference type="AlphaFoldDB" id="A0A077LTY6"/>